<accession>A0A6C0C2Q8</accession>
<dbReference type="AlphaFoldDB" id="A0A6C0C2Q8"/>
<reference evidence="2" key="1">
    <citation type="journal article" date="2020" name="Nature">
        <title>Giant virus diversity and host interactions through global metagenomics.</title>
        <authorList>
            <person name="Schulz F."/>
            <person name="Roux S."/>
            <person name="Paez-Espino D."/>
            <person name="Jungbluth S."/>
            <person name="Walsh D.A."/>
            <person name="Denef V.J."/>
            <person name="McMahon K.D."/>
            <person name="Konstantinidis K.T."/>
            <person name="Eloe-Fadrosh E.A."/>
            <person name="Kyrpides N.C."/>
            <person name="Woyke T."/>
        </authorList>
    </citation>
    <scope>NUCLEOTIDE SEQUENCE</scope>
    <source>
        <strain evidence="2">GVMAG-M-3300020182-84</strain>
    </source>
</reference>
<keyword evidence="1" id="KW-1133">Transmembrane helix</keyword>
<evidence type="ECO:0000256" key="1">
    <source>
        <dbReference type="SAM" id="Phobius"/>
    </source>
</evidence>
<name>A0A6C0C2Q8_9ZZZZ</name>
<dbReference type="EMBL" id="MN739312">
    <property type="protein sequence ID" value="QHS98074.1"/>
    <property type="molecule type" value="Genomic_DNA"/>
</dbReference>
<feature type="transmembrane region" description="Helical" evidence="1">
    <location>
        <begin position="40"/>
        <end position="57"/>
    </location>
</feature>
<protein>
    <submittedName>
        <fullName evidence="2">Uncharacterized protein</fullName>
    </submittedName>
</protein>
<feature type="transmembrane region" description="Helical" evidence="1">
    <location>
        <begin position="69"/>
        <end position="90"/>
    </location>
</feature>
<proteinExistence type="predicted"/>
<evidence type="ECO:0000313" key="2">
    <source>
        <dbReference type="EMBL" id="QHS98074.1"/>
    </source>
</evidence>
<sequence length="383" mass="44294">MSKVNIQEKTQYYKDIDIEDVRTHEDKENNSGGFSVSNVIFRYFKLLIVFFFCYYTIQECQNGSIKDDLLAEIIIKVLSIIIFITCVLIVNKYFSSEYFKVDIFLSLLGIKEKSVIYNYIDIPNDDNKQALEEYREALSRKCYKELKDEINSYVNFTLSKASNYFKFWFAWRSEKWNNLIKDILSSKNEEQEVRCLVRNDSNGKWSSAIYKDGKITQDDIYNQGTVDVNTIGEINIGTNTGNIIWPVGRSNLNELSSIKNFIARIDDEKNVYRKAIYATKIQTRFNGHNSLRCKNFDAYNEIFKVGSSVQTKYNQKVEKKDDSCKESENQVNTGFFENIGKTTSSIFGNIGKTVSSIFGNDETRITYTPSDRGRGGETNVKNE</sequence>
<organism evidence="2">
    <name type="scientific">viral metagenome</name>
    <dbReference type="NCBI Taxonomy" id="1070528"/>
    <lineage>
        <taxon>unclassified sequences</taxon>
        <taxon>metagenomes</taxon>
        <taxon>organismal metagenomes</taxon>
    </lineage>
</organism>
<keyword evidence="1" id="KW-0812">Transmembrane</keyword>
<keyword evidence="1" id="KW-0472">Membrane</keyword>